<organism evidence="2 3">
    <name type="scientific">Penicillium salamii</name>
    <dbReference type="NCBI Taxonomy" id="1612424"/>
    <lineage>
        <taxon>Eukaryota</taxon>
        <taxon>Fungi</taxon>
        <taxon>Dikarya</taxon>
        <taxon>Ascomycota</taxon>
        <taxon>Pezizomycotina</taxon>
        <taxon>Eurotiomycetes</taxon>
        <taxon>Eurotiomycetidae</taxon>
        <taxon>Eurotiales</taxon>
        <taxon>Aspergillaceae</taxon>
        <taxon>Penicillium</taxon>
    </lineage>
</organism>
<protein>
    <submittedName>
        <fullName evidence="2">Uncharacterized protein</fullName>
    </submittedName>
</protein>
<dbReference type="Proteomes" id="UP001152592">
    <property type="component" value="Unassembled WGS sequence"/>
</dbReference>
<dbReference type="Pfam" id="PF11735">
    <property type="entry name" value="CAP59_mtransfer"/>
    <property type="match status" value="1"/>
</dbReference>
<accession>A0A9W4NZA3</accession>
<dbReference type="EMBL" id="CAJVPD010000295">
    <property type="protein sequence ID" value="CAG8427940.1"/>
    <property type="molecule type" value="Genomic_DNA"/>
</dbReference>
<evidence type="ECO:0000313" key="2">
    <source>
        <dbReference type="EMBL" id="CAG8427940.1"/>
    </source>
</evidence>
<dbReference type="AlphaFoldDB" id="A0A9W4NZA3"/>
<evidence type="ECO:0000256" key="1">
    <source>
        <dbReference type="SAM" id="MobiDB-lite"/>
    </source>
</evidence>
<sequence length="668" mass="74629">MVNFTIVNGQVYTPGLAIVDAPQPNTPLGGENLQVAIDVSGNGQLPWPSQSDSSTRFHSITLFLTSQSQSRNFTISNGTKPASNSSYAYPVLDLEPSSTVKHVNWIWPECFVGDGSGSKDSARGEYNISMHQAFRWNDTDYYTVFDLPISVTNSISSSDDRIDCDLLENKLLTAAEIDESSDTLPGQPWVEGASTTSSSGAAETGMGNHCHAGLKRIMGAVFAVTAVLHLLDSAHSPCPIARSRQPEQPITPMTLLSAKRALRYRLARALILILLSWSLIELHLIQHRIYEAENTQRTPRKERIYIASVNWNNEQVLRSHWNKAVLNLLSELGAENVFISVYESGSYDNTKGALRELDWELDKLGVLRNITLSSVTHQDEIAAPARGDGWITTPKGNRQLRRIPYLARVRNLSLLPLQDLARKGIFFDKILFLNDVVFTVSCVGLVFGLDADRDLQPSDVFELLDTNEGDYGAACSLDFSKPPHYYDTFALRDSNGREAIMQTWPYFSSKVSRSAMKRISPVPVTSCWNGMVAMPAKPFLDNPPLRFRGIPDSLAQLHLEGSECCLIHFDNPLSKKGVYLNPLVRVGYNGAAYAAVHPIMSWLSAWRIVQGTWTNRVRRLGDTAWLKGEMIRRRIDRWGALDAKHQEDGQICIIDEMQILHRYGWIHV</sequence>
<dbReference type="InterPro" id="IPR021047">
    <property type="entry name" value="Mannosyltransferase_CMT1"/>
</dbReference>
<dbReference type="OrthoDB" id="3938623at2759"/>
<evidence type="ECO:0000313" key="3">
    <source>
        <dbReference type="Proteomes" id="UP001152592"/>
    </source>
</evidence>
<proteinExistence type="predicted"/>
<dbReference type="PANTHER" id="PTHR34144">
    <property type="entry name" value="CHROMOSOME 8, WHOLE GENOME SHOTGUN SEQUENCE"/>
    <property type="match status" value="1"/>
</dbReference>
<comment type="caution">
    <text evidence="2">The sequence shown here is derived from an EMBL/GenBank/DDBJ whole genome shotgun (WGS) entry which is preliminary data.</text>
</comment>
<feature type="compositionally biased region" description="Low complexity" evidence="1">
    <location>
        <begin position="191"/>
        <end position="204"/>
    </location>
</feature>
<name>A0A9W4NZA3_9EURO</name>
<dbReference type="PANTHER" id="PTHR34144:SF7">
    <property type="entry name" value="EXPORT PROTEIN (CAP59), PUTATIVE (AFU_ORTHOLOGUE AFUA_7G05020)-RELATED"/>
    <property type="match status" value="1"/>
</dbReference>
<reference evidence="2" key="1">
    <citation type="submission" date="2021-07" db="EMBL/GenBank/DDBJ databases">
        <authorList>
            <person name="Branca A.L. A."/>
        </authorList>
    </citation>
    <scope>NUCLEOTIDE SEQUENCE</scope>
</reference>
<gene>
    <name evidence="2" type="ORF">PSALAMII_LOCUS10520</name>
</gene>
<feature type="region of interest" description="Disordered" evidence="1">
    <location>
        <begin position="179"/>
        <end position="204"/>
    </location>
</feature>